<dbReference type="GO" id="GO:0005737">
    <property type="term" value="C:cytoplasm"/>
    <property type="evidence" value="ECO:0007669"/>
    <property type="project" value="UniProtKB-SubCell"/>
</dbReference>
<keyword evidence="5" id="KW-0963">Cytoplasm</keyword>
<dbReference type="EMBL" id="JAGTXO010000014">
    <property type="protein sequence ID" value="KAG8464119.1"/>
    <property type="molecule type" value="Genomic_DNA"/>
</dbReference>
<keyword evidence="14" id="KW-1185">Reference proteome</keyword>
<dbReference type="GO" id="GO:0032451">
    <property type="term" value="F:demethylase activity"/>
    <property type="evidence" value="ECO:0007669"/>
    <property type="project" value="TreeGrafter"/>
</dbReference>
<evidence type="ECO:0000256" key="3">
    <source>
        <dbReference type="ARBA" id="ARBA00004496"/>
    </source>
</evidence>
<evidence type="ECO:0000256" key="6">
    <source>
        <dbReference type="ARBA" id="ARBA00022630"/>
    </source>
</evidence>
<reference evidence="12" key="1">
    <citation type="submission" date="2021-01" db="EMBL/GenBank/DDBJ databases">
        <authorList>
            <person name="Corre E."/>
            <person name="Pelletier E."/>
            <person name="Niang G."/>
            <person name="Scheremetjew M."/>
            <person name="Finn R."/>
            <person name="Kale V."/>
            <person name="Holt S."/>
            <person name="Cochrane G."/>
            <person name="Meng A."/>
            <person name="Brown T."/>
            <person name="Cohen L."/>
        </authorList>
    </citation>
    <scope>NUCLEOTIDE SEQUENCE</scope>
    <source>
        <strain evidence="12">RCC1537</strain>
    </source>
</reference>
<keyword evidence="7" id="KW-0288">FMN</keyword>
<dbReference type="InterPro" id="IPR032037">
    <property type="entry name" value="MMACHC"/>
</dbReference>
<accession>A0A7R9UYM0</accession>
<evidence type="ECO:0000256" key="4">
    <source>
        <dbReference type="ARBA" id="ARBA00007762"/>
    </source>
</evidence>
<evidence type="ECO:0000256" key="10">
    <source>
        <dbReference type="ARBA" id="ARBA00023002"/>
    </source>
</evidence>
<dbReference type="Proteomes" id="UP000751190">
    <property type="component" value="Unassembled WGS sequence"/>
</dbReference>
<evidence type="ECO:0000313" key="12">
    <source>
        <dbReference type="EMBL" id="CAD8279676.1"/>
    </source>
</evidence>
<comment type="similarity">
    <text evidence="4">Belongs to the MMACHC family.</text>
</comment>
<dbReference type="EMBL" id="HBEB01021482">
    <property type="protein sequence ID" value="CAD8279676.1"/>
    <property type="molecule type" value="Transcribed_RNA"/>
</dbReference>
<comment type="cofactor">
    <cofactor evidence="2">
        <name>FAD</name>
        <dbReference type="ChEBI" id="CHEBI:57692"/>
    </cofactor>
</comment>
<evidence type="ECO:0000256" key="2">
    <source>
        <dbReference type="ARBA" id="ARBA00001974"/>
    </source>
</evidence>
<evidence type="ECO:0000313" key="13">
    <source>
        <dbReference type="EMBL" id="KAG8464119.1"/>
    </source>
</evidence>
<dbReference type="Pfam" id="PF16690">
    <property type="entry name" value="MMACHC"/>
    <property type="match status" value="1"/>
</dbReference>
<comment type="subcellular location">
    <subcellularLocation>
        <location evidence="3">Cytoplasm</location>
    </subcellularLocation>
</comment>
<sequence length="259" mass="28087">MSRPALGDAELVPALRAEFAAAGFDLCAPFAAGAYNEHEQIAGRPDLLIPAKSRVTLAIVVGNTRELWMPFVRHLKSSLEGAAILKSQDPLDEYTKHIVQRVLAQCAPGEEAEIVFAFETVEANGRCCSVHTAGHVAGLAWYDAENTQRSLHPVYGPWFGYRAVITLPSRAWAKSLPGSADGSLRCPCERAELQKVAAMQAEVMAKWGTVSERESWDGLVAVASAFTVGAEFRYSPAQLRFHYSPDAAERTAVLLESTA</sequence>
<gene>
    <name evidence="13" type="ORF">KFE25_000287</name>
    <name evidence="12" type="ORF">PLUT1463_LOCUS13996</name>
</gene>
<evidence type="ECO:0000256" key="1">
    <source>
        <dbReference type="ARBA" id="ARBA00001917"/>
    </source>
</evidence>
<comment type="cofactor">
    <cofactor evidence="1">
        <name>FMN</name>
        <dbReference type="ChEBI" id="CHEBI:58210"/>
    </cofactor>
</comment>
<evidence type="ECO:0000256" key="9">
    <source>
        <dbReference type="ARBA" id="ARBA00022857"/>
    </source>
</evidence>
<evidence type="ECO:0000256" key="8">
    <source>
        <dbReference type="ARBA" id="ARBA00022827"/>
    </source>
</evidence>
<dbReference type="GO" id="GO:0071949">
    <property type="term" value="F:FAD binding"/>
    <property type="evidence" value="ECO:0007669"/>
    <property type="project" value="TreeGrafter"/>
</dbReference>
<dbReference type="GO" id="GO:0033787">
    <property type="term" value="F:cyanocobalamin reductase (cyanide-eliminating) (NADP+) activity"/>
    <property type="evidence" value="ECO:0007669"/>
    <property type="project" value="TreeGrafter"/>
</dbReference>
<dbReference type="GO" id="GO:0009235">
    <property type="term" value="P:cobalamin metabolic process"/>
    <property type="evidence" value="ECO:0007669"/>
    <property type="project" value="TreeGrafter"/>
</dbReference>
<name>A0A7R9UYM0_DIALT</name>
<organism evidence="12">
    <name type="scientific">Diacronema lutheri</name>
    <name type="common">Unicellular marine alga</name>
    <name type="synonym">Monochrysis lutheri</name>
    <dbReference type="NCBI Taxonomy" id="2081491"/>
    <lineage>
        <taxon>Eukaryota</taxon>
        <taxon>Haptista</taxon>
        <taxon>Haptophyta</taxon>
        <taxon>Pavlovophyceae</taxon>
        <taxon>Pavlovales</taxon>
        <taxon>Pavlovaceae</taxon>
        <taxon>Diacronema</taxon>
    </lineage>
</organism>
<dbReference type="OrthoDB" id="409189at2759"/>
<evidence type="ECO:0000313" key="14">
    <source>
        <dbReference type="Proteomes" id="UP000751190"/>
    </source>
</evidence>
<keyword evidence="10" id="KW-0560">Oxidoreductase</keyword>
<evidence type="ECO:0000256" key="5">
    <source>
        <dbReference type="ARBA" id="ARBA00022490"/>
    </source>
</evidence>
<keyword evidence="8" id="KW-0274">FAD</keyword>
<dbReference type="PANTHER" id="PTHR31457">
    <property type="entry name" value="METHYLMALONIC ACIDURIA AND HOMOCYSTINURIA TYPE C PROTEIN"/>
    <property type="match status" value="1"/>
</dbReference>
<keyword evidence="6" id="KW-0285">Flavoprotein</keyword>
<proteinExistence type="inferred from homology"/>
<dbReference type="OMA" id="YVHIQTC"/>
<reference evidence="13" key="2">
    <citation type="submission" date="2021-05" db="EMBL/GenBank/DDBJ databases">
        <title>The genome of the haptophyte Pavlova lutheri (Diacronema luteri, Pavlovales) - a model for lipid biosynthesis in eukaryotic algae.</title>
        <authorList>
            <person name="Hulatt C.J."/>
            <person name="Posewitz M.C."/>
        </authorList>
    </citation>
    <scope>NUCLEOTIDE SEQUENCE</scope>
    <source>
        <strain evidence="13">NIVA-4/92</strain>
    </source>
</reference>
<evidence type="ECO:0000256" key="11">
    <source>
        <dbReference type="ARBA" id="ARBA00031313"/>
    </source>
</evidence>
<evidence type="ECO:0000256" key="7">
    <source>
        <dbReference type="ARBA" id="ARBA00022643"/>
    </source>
</evidence>
<dbReference type="PANTHER" id="PTHR31457:SF2">
    <property type="entry name" value="CYANOCOBALAMIN REDUCTASE _ ALKYLCOBALAMIN DEALKYLASE"/>
    <property type="match status" value="1"/>
</dbReference>
<dbReference type="AlphaFoldDB" id="A0A7R9UYM0"/>
<protein>
    <recommendedName>
        <fullName evidence="11">Cyanocobalamin reductase (cyanide-eliminating)</fullName>
    </recommendedName>
</protein>
<keyword evidence="9" id="KW-0521">NADP</keyword>